<evidence type="ECO:0000313" key="3">
    <source>
        <dbReference type="Proteomes" id="UP000297729"/>
    </source>
</evidence>
<comment type="caution">
    <text evidence="2">The sequence shown here is derived from an EMBL/GenBank/DDBJ whole genome shotgun (WGS) entry which is preliminary data.</text>
</comment>
<evidence type="ECO:0000313" key="2">
    <source>
        <dbReference type="EMBL" id="TFW17967.1"/>
    </source>
</evidence>
<dbReference type="RefSeq" id="WP_135203150.1">
    <property type="nucleotide sequence ID" value="NZ_SPVG01000191.1"/>
</dbReference>
<name>A0A4Y9SDS0_9BURK</name>
<dbReference type="EMBL" id="SPVG01000191">
    <property type="protein sequence ID" value="TFW17967.1"/>
    <property type="molecule type" value="Genomic_DNA"/>
</dbReference>
<proteinExistence type="predicted"/>
<keyword evidence="3" id="KW-1185">Reference proteome</keyword>
<sequence length="280" mass="31496">MLTIEQVADHVLELSPYGGFSNRELQKILYFAQGFHLAQFGEPLFSETLYAWEYGPVNTTIWHKFKGYGYNLIGGPGKEKLAPVSDDVAKFLSTVVLALAVVGQGKLIEFSHADTPWASTYIPQANRVLDKDSLRNYFGSFTSIEEYLADARQKFAFHELVAQRLDYLKGLPELGDDWISGRSVAPSEKVCDGARRFVAGLERFIFASGPKPDVPKMLLGPIPSGGVGLEFKNTKVSLYLHLHNDDLVEFDVEKEGHFESQEFSFTEFDEDFTPYYKVLV</sequence>
<feature type="domain" description="Antitoxin SocA-like Panacea" evidence="1">
    <location>
        <begin position="25"/>
        <end position="117"/>
    </location>
</feature>
<evidence type="ECO:0000259" key="1">
    <source>
        <dbReference type="Pfam" id="PF13274"/>
    </source>
</evidence>
<dbReference type="OrthoDB" id="9799173at2"/>
<dbReference type="Pfam" id="PF13274">
    <property type="entry name" value="SocA_Panacea"/>
    <property type="match status" value="1"/>
</dbReference>
<dbReference type="Proteomes" id="UP000297729">
    <property type="component" value="Unassembled WGS sequence"/>
</dbReference>
<organism evidence="2 3">
    <name type="scientific">Duganella callida</name>
    <dbReference type="NCBI Taxonomy" id="2561932"/>
    <lineage>
        <taxon>Bacteria</taxon>
        <taxon>Pseudomonadati</taxon>
        <taxon>Pseudomonadota</taxon>
        <taxon>Betaproteobacteria</taxon>
        <taxon>Burkholderiales</taxon>
        <taxon>Oxalobacteraceae</taxon>
        <taxon>Telluria group</taxon>
        <taxon>Duganella</taxon>
    </lineage>
</organism>
<dbReference type="AlphaFoldDB" id="A0A4Y9SDS0"/>
<accession>A0A4Y9SDS0</accession>
<protein>
    <submittedName>
        <fullName evidence="2">DUF4065 domain-containing protein</fullName>
    </submittedName>
</protein>
<reference evidence="2 3" key="1">
    <citation type="submission" date="2019-03" db="EMBL/GenBank/DDBJ databases">
        <title>Draft Genome Sequence of Duganella callidus sp. nov., a Novel Duganella Species Isolated from Cultivated Soil.</title>
        <authorList>
            <person name="Raths R."/>
            <person name="Peta V."/>
            <person name="Bucking H."/>
        </authorList>
    </citation>
    <scope>NUCLEOTIDE SEQUENCE [LARGE SCALE GENOMIC DNA]</scope>
    <source>
        <strain evidence="2 3">DN04</strain>
    </source>
</reference>
<gene>
    <name evidence="2" type="ORF">E4L98_19160</name>
</gene>
<dbReference type="InterPro" id="IPR025272">
    <property type="entry name" value="SocA_Panacea"/>
</dbReference>